<accession>A0ABY4N631</accession>
<organism evidence="2 3">
    <name type="scientific">Brachybacterium kimchii</name>
    <dbReference type="NCBI Taxonomy" id="2942909"/>
    <lineage>
        <taxon>Bacteria</taxon>
        <taxon>Bacillati</taxon>
        <taxon>Actinomycetota</taxon>
        <taxon>Actinomycetes</taxon>
        <taxon>Micrococcales</taxon>
        <taxon>Dermabacteraceae</taxon>
        <taxon>Brachybacterium</taxon>
    </lineage>
</organism>
<evidence type="ECO:0000313" key="3">
    <source>
        <dbReference type="Proteomes" id="UP001055868"/>
    </source>
</evidence>
<dbReference type="InterPro" id="IPR006938">
    <property type="entry name" value="DUF624"/>
</dbReference>
<feature type="transmembrane region" description="Helical" evidence="1">
    <location>
        <begin position="124"/>
        <end position="153"/>
    </location>
</feature>
<dbReference type="Proteomes" id="UP001055868">
    <property type="component" value="Chromosome"/>
</dbReference>
<reference evidence="2" key="1">
    <citation type="submission" date="2022-05" db="EMBL/GenBank/DDBJ databases">
        <title>Genomic analysis of Brachybacterium sp. CBA3104.</title>
        <authorList>
            <person name="Roh S.W."/>
            <person name="Kim Y.B."/>
            <person name="Kim Y."/>
        </authorList>
    </citation>
    <scope>NUCLEOTIDE SEQUENCE</scope>
    <source>
        <strain evidence="2">CBA3104</strain>
    </source>
</reference>
<feature type="transmembrane region" description="Helical" evidence="1">
    <location>
        <begin position="35"/>
        <end position="61"/>
    </location>
</feature>
<feature type="transmembrane region" description="Helical" evidence="1">
    <location>
        <begin position="165"/>
        <end position="187"/>
    </location>
</feature>
<name>A0ABY4N631_9MICO</name>
<keyword evidence="1" id="KW-0472">Membrane</keyword>
<proteinExistence type="predicted"/>
<feature type="transmembrane region" description="Helical" evidence="1">
    <location>
        <begin position="97"/>
        <end position="118"/>
    </location>
</feature>
<dbReference type="EMBL" id="CP097218">
    <property type="protein sequence ID" value="UQN28789.1"/>
    <property type="molecule type" value="Genomic_DNA"/>
</dbReference>
<keyword evidence="1" id="KW-0812">Transmembrane</keyword>
<feature type="transmembrane region" description="Helical" evidence="1">
    <location>
        <begin position="193"/>
        <end position="215"/>
    </location>
</feature>
<dbReference type="Pfam" id="PF04854">
    <property type="entry name" value="DUF624"/>
    <property type="match status" value="1"/>
</dbReference>
<keyword evidence="1" id="KW-1133">Transmembrane helix</keyword>
<sequence>MTQVREDRGEADGSGAPHGVMAALAWLPRLLALHVAWAVLVLCGGVIGGIAPATATLAAVLRGEVPGADPLEGKSGFGGAARAVLGRFRAELGPANGAAGPFLVIGLAAGANLALGIAGALPSWFFPAGFAAAGVLAAISVLALFHAIALHVLRPGAPAPMLWRGALAGIVLLPMATVSWAITLVAVGIVSGIIQPVGLLLGGGILVAVTTLVLVRSWQSRLDAATV</sequence>
<keyword evidence="3" id="KW-1185">Reference proteome</keyword>
<evidence type="ECO:0000256" key="1">
    <source>
        <dbReference type="SAM" id="Phobius"/>
    </source>
</evidence>
<evidence type="ECO:0000313" key="2">
    <source>
        <dbReference type="EMBL" id="UQN28789.1"/>
    </source>
</evidence>
<protein>
    <submittedName>
        <fullName evidence="2">DUF624 domain-containing protein</fullName>
    </submittedName>
</protein>
<gene>
    <name evidence="2" type="ORF">M4486_14320</name>
</gene>
<dbReference type="RefSeq" id="WP_249477906.1">
    <property type="nucleotide sequence ID" value="NZ_CP097218.1"/>
</dbReference>